<evidence type="ECO:0000313" key="3">
    <source>
        <dbReference type="Proteomes" id="UP000008641"/>
    </source>
</evidence>
<keyword evidence="1" id="KW-0472">Membrane</keyword>
<dbReference type="STRING" id="865938.Weevi_1026"/>
<dbReference type="EMBL" id="CP002455">
    <property type="protein sequence ID" value="ADX67735.1"/>
    <property type="molecule type" value="Genomic_DNA"/>
</dbReference>
<keyword evidence="3" id="KW-1185">Reference proteome</keyword>
<dbReference type="HOGENOM" id="CLU_495055_0_0_10"/>
<gene>
    <name evidence="2" type="ordered locus">Weevi_1026</name>
</gene>
<evidence type="ECO:0000256" key="1">
    <source>
        <dbReference type="SAM" id="Phobius"/>
    </source>
</evidence>
<reference evidence="3" key="2">
    <citation type="journal article" date="2011" name="Stand. Genomic Sci.">
        <title>Complete genome sequence of Weeksella virosa type strain (9751T).</title>
        <authorList>
            <person name="Lang E."/>
            <person name="Teshima H."/>
            <person name="Lucas S."/>
            <person name="Lapidus A."/>
            <person name="Hammon N."/>
            <person name="Deshpande S."/>
            <person name="Nolan M."/>
            <person name="Cheng J."/>
            <person name="Pitluck S."/>
            <person name="Liolios K."/>
            <person name="Pagani I."/>
            <person name="Mikhailova N."/>
            <person name="Ivanova N."/>
            <person name="Mavromatis K."/>
            <person name="Pati A."/>
            <person name="Tapia R."/>
            <person name="Han C."/>
            <person name="Goodwin L."/>
            <person name="Chen A."/>
            <person name="Palaniappan K."/>
            <person name="Land M."/>
            <person name="Hauser L."/>
            <person name="Chang Y."/>
            <person name="Jeffries C."/>
            <person name="Brambilla E."/>
            <person name="Kopitz M."/>
            <person name="Rohde M."/>
            <person name="Goker M."/>
            <person name="Tindall B."/>
            <person name="Detter J."/>
            <person name="Woyke T."/>
            <person name="Bristow J."/>
            <person name="Eisen J."/>
            <person name="Markowitz V."/>
            <person name="Hugenholtz P."/>
            <person name="Klenk H."/>
            <person name="Kyrpides N."/>
        </authorList>
    </citation>
    <scope>NUCLEOTIDE SEQUENCE [LARGE SCALE GENOMIC DNA]</scope>
    <source>
        <strain evidence="3">ATCC 43766 / DSM 16922 / JCM 21250 / NBRC 16016 / NCTC 11634 / CL345/78</strain>
    </source>
</reference>
<dbReference type="InterPro" id="IPR025738">
    <property type="entry name" value="BatD"/>
</dbReference>
<evidence type="ECO:0008006" key="4">
    <source>
        <dbReference type="Google" id="ProtNLM"/>
    </source>
</evidence>
<dbReference type="PANTHER" id="PTHR40940">
    <property type="entry name" value="PROTEIN BATD-RELATED"/>
    <property type="match status" value="1"/>
</dbReference>
<name>F0P225_WEEVC</name>
<keyword evidence="1" id="KW-1133">Transmembrane helix</keyword>
<evidence type="ECO:0000313" key="2">
    <source>
        <dbReference type="EMBL" id="ADX67735.1"/>
    </source>
</evidence>
<reference evidence="2 3" key="1">
    <citation type="journal article" date="2011" name="Stand. Genomic Sci.">
        <title>Complete genome sequence of Weeksella virosa type strain (9751).</title>
        <authorList>
            <person name="Lang E."/>
            <person name="Teshima H."/>
            <person name="Lucas S."/>
            <person name="Lapidus A."/>
            <person name="Hammon N."/>
            <person name="Deshpande S."/>
            <person name="Nolan M."/>
            <person name="Cheng J.F."/>
            <person name="Pitluck S."/>
            <person name="Liolios K."/>
            <person name="Pagani I."/>
            <person name="Mikhailova N."/>
            <person name="Ivanova N."/>
            <person name="Mavromatis K."/>
            <person name="Pati A."/>
            <person name="Tapia R."/>
            <person name="Han C."/>
            <person name="Goodwin L."/>
            <person name="Chen A."/>
            <person name="Palaniappan K."/>
            <person name="Land M."/>
            <person name="Hauser L."/>
            <person name="Chang Y.J."/>
            <person name="Jeffries C.D."/>
            <person name="Brambilla E.M."/>
            <person name="Kopitz M."/>
            <person name="Rohde M."/>
            <person name="Goker M."/>
            <person name="Tindall B.J."/>
            <person name="Detter J.C."/>
            <person name="Woyke T."/>
            <person name="Bristow J."/>
            <person name="Eisen J.A."/>
            <person name="Markowitz V."/>
            <person name="Hugenholtz P."/>
            <person name="Klenk H.P."/>
            <person name="Kyrpides N.C."/>
        </authorList>
    </citation>
    <scope>NUCLEOTIDE SEQUENCE [LARGE SCALE GENOMIC DNA]</scope>
    <source>
        <strain evidence="3">ATCC 43766 / DSM 16922 / JCM 21250 / NBRC 16016 / NCTC 11634 / CL345/78</strain>
    </source>
</reference>
<dbReference type="AlphaFoldDB" id="F0P225"/>
<protein>
    <recommendedName>
        <fullName evidence="4">Aerotolerance-related exported protein</fullName>
    </recommendedName>
</protein>
<dbReference type="Proteomes" id="UP000008641">
    <property type="component" value="Chromosome"/>
</dbReference>
<feature type="transmembrane region" description="Helical" evidence="1">
    <location>
        <begin position="435"/>
        <end position="453"/>
    </location>
</feature>
<dbReference type="eggNOG" id="COG0457">
    <property type="taxonomic scope" value="Bacteria"/>
</dbReference>
<proteinExistence type="predicted"/>
<keyword evidence="1" id="KW-0812">Transmembrane</keyword>
<dbReference type="PANTHER" id="PTHR40940:SF2">
    <property type="entry name" value="BATD"/>
    <property type="match status" value="1"/>
</dbReference>
<sequence>MKLFYFTIVLTMLWSKTWAQNVTFKSQVSSQQVRVGEHFKLGFYLISDSRSISVDSPIDYPNLKSFRVLDETNVRNFQVVNGQMQSSSGLELVLLAEKEGNYRIGPAKVVIDGRTYSTRTLDITVIERSNATNQAAHNQGVFLSSEVTKKNPYVNEAINLSVKLYATNYNAFNRVRNFKPANLSGFDAKTIPDEEMGERMKQEMINGRYYISEELVRYLLFPQDAGNLKIGSFTADLYISGYYGADPVKLSSEPIHLKVKSLPAGKPKNFSGAVGNFTMQTTIDKTNLNQEESANIAIEISGEGNLNNIALPSIRGNEHLEIYPPQKHENLSISSKGYKGKISEKFVVIPQYGGEYHLDPIEFSYFNPTTEKYVTLTSKTIKLAVNGNPAPVKVDSTAKVGQVNDYLANIGKESSTLPTLTEKLPEKVEEISGNIWIWLLGGIMVLVGGIVWYRKKNTTEKNENILEEKSKIQSQKNNPKPVLKLNCKKDLQELKTLVHEPIFYTKQEELLMKIGQNLTHLDVANFTDQRAITLMKEAQISEDFIVEWHRLLSNARRAKYGAMKNTSDSLQALSDTESLIRMYQAIG</sequence>
<organism evidence="2 3">
    <name type="scientific">Weeksella virosa (strain ATCC 43766 / DSM 16922 / JCM 21250 / CCUG 30538 / CDC 9751 / IAM 14551 / NBRC 16016 / NCTC 11634 / CL345/78)</name>
    <dbReference type="NCBI Taxonomy" id="865938"/>
    <lineage>
        <taxon>Bacteria</taxon>
        <taxon>Pseudomonadati</taxon>
        <taxon>Bacteroidota</taxon>
        <taxon>Flavobacteriia</taxon>
        <taxon>Flavobacteriales</taxon>
        <taxon>Weeksellaceae</taxon>
        <taxon>Weeksella</taxon>
    </lineage>
</organism>
<dbReference type="KEGG" id="wvi:Weevi_1026"/>
<accession>F0P225</accession>
<dbReference type="Pfam" id="PF13584">
    <property type="entry name" value="BatD"/>
    <property type="match status" value="3"/>
</dbReference>